<organism evidence="1">
    <name type="scientific">Rhizophora mucronata</name>
    <name type="common">Asiatic mangrove</name>
    <dbReference type="NCBI Taxonomy" id="61149"/>
    <lineage>
        <taxon>Eukaryota</taxon>
        <taxon>Viridiplantae</taxon>
        <taxon>Streptophyta</taxon>
        <taxon>Embryophyta</taxon>
        <taxon>Tracheophyta</taxon>
        <taxon>Spermatophyta</taxon>
        <taxon>Magnoliopsida</taxon>
        <taxon>eudicotyledons</taxon>
        <taxon>Gunneridae</taxon>
        <taxon>Pentapetalae</taxon>
        <taxon>rosids</taxon>
        <taxon>fabids</taxon>
        <taxon>Malpighiales</taxon>
        <taxon>Rhizophoraceae</taxon>
        <taxon>Rhizophora</taxon>
    </lineage>
</organism>
<dbReference type="AlphaFoldDB" id="A0A2P2MVJ9"/>
<accession>A0A2P2MVJ9</accession>
<name>A0A2P2MVJ9_RHIMU</name>
<dbReference type="EMBL" id="GGEC01053769">
    <property type="protein sequence ID" value="MBX34253.1"/>
    <property type="molecule type" value="Transcribed_RNA"/>
</dbReference>
<protein>
    <submittedName>
        <fullName evidence="1">Uncharacterized protein</fullName>
    </submittedName>
</protein>
<evidence type="ECO:0000313" key="1">
    <source>
        <dbReference type="EMBL" id="MBX34253.1"/>
    </source>
</evidence>
<reference evidence="1" key="1">
    <citation type="submission" date="2018-02" db="EMBL/GenBank/DDBJ databases">
        <title>Rhizophora mucronata_Transcriptome.</title>
        <authorList>
            <person name="Meera S.P."/>
            <person name="Sreeshan A."/>
            <person name="Augustine A."/>
        </authorList>
    </citation>
    <scope>NUCLEOTIDE SEQUENCE</scope>
    <source>
        <tissue evidence="1">Leaf</tissue>
    </source>
</reference>
<proteinExistence type="predicted"/>
<sequence>MPSALIILQRALLHPRKKENKNISMCELSKRKRHPRKAKVGEHKINYIVKKKLNILILSCINIILSN</sequence>